<sequence>MLITILGIMSIILGASCFGSAYLTVMRGGPARRAWAYGIAAAIFITIIPVILAVFFAATMN</sequence>
<organism evidence="2 3">
    <name type="scientific">Corynebacterium tapiri</name>
    <dbReference type="NCBI Taxonomy" id="1448266"/>
    <lineage>
        <taxon>Bacteria</taxon>
        <taxon>Bacillati</taxon>
        <taxon>Actinomycetota</taxon>
        <taxon>Actinomycetes</taxon>
        <taxon>Mycobacteriales</taxon>
        <taxon>Corynebacteriaceae</taxon>
        <taxon>Corynebacterium</taxon>
    </lineage>
</organism>
<dbReference type="AlphaFoldDB" id="A0A5C4U1P6"/>
<feature type="transmembrane region" description="Helical" evidence="1">
    <location>
        <begin position="35"/>
        <end position="58"/>
    </location>
</feature>
<dbReference type="EMBL" id="VDHJ01000015">
    <property type="protein sequence ID" value="TNL95342.1"/>
    <property type="molecule type" value="Genomic_DNA"/>
</dbReference>
<reference evidence="2 3" key="1">
    <citation type="submission" date="2019-06" db="EMBL/GenBank/DDBJ databases">
        <authorList>
            <person name="Li J."/>
        </authorList>
    </citation>
    <scope>NUCLEOTIDE SEQUENCE [LARGE SCALE GENOMIC DNA]</scope>
    <source>
        <strain evidence="2 3">LMG 28165</strain>
    </source>
</reference>
<evidence type="ECO:0000313" key="2">
    <source>
        <dbReference type="EMBL" id="TNL95342.1"/>
    </source>
</evidence>
<keyword evidence="1" id="KW-0472">Membrane</keyword>
<accession>A0A5C4U1P6</accession>
<proteinExistence type="predicted"/>
<protein>
    <submittedName>
        <fullName evidence="2">Uncharacterized protein</fullName>
    </submittedName>
</protein>
<name>A0A5C4U1P6_9CORY</name>
<keyword evidence="3" id="KW-1185">Reference proteome</keyword>
<evidence type="ECO:0000256" key="1">
    <source>
        <dbReference type="SAM" id="Phobius"/>
    </source>
</evidence>
<keyword evidence="1" id="KW-1133">Transmembrane helix</keyword>
<dbReference type="Proteomes" id="UP000312032">
    <property type="component" value="Unassembled WGS sequence"/>
</dbReference>
<dbReference type="RefSeq" id="WP_139466313.1">
    <property type="nucleotide sequence ID" value="NZ_VDHJ01000015.1"/>
</dbReference>
<evidence type="ECO:0000313" key="3">
    <source>
        <dbReference type="Proteomes" id="UP000312032"/>
    </source>
</evidence>
<keyword evidence="1" id="KW-0812">Transmembrane</keyword>
<gene>
    <name evidence="2" type="ORF">FHE74_09665</name>
</gene>
<comment type="caution">
    <text evidence="2">The sequence shown here is derived from an EMBL/GenBank/DDBJ whole genome shotgun (WGS) entry which is preliminary data.</text>
</comment>